<feature type="compositionally biased region" description="Basic and acidic residues" evidence="1">
    <location>
        <begin position="1152"/>
        <end position="1164"/>
    </location>
</feature>
<comment type="caution">
    <text evidence="3">The sequence shown here is derived from an EMBL/GenBank/DDBJ whole genome shotgun (WGS) entry which is preliminary data.</text>
</comment>
<feature type="region of interest" description="Disordered" evidence="1">
    <location>
        <begin position="352"/>
        <end position="417"/>
    </location>
</feature>
<feature type="domain" description="Protein kinase" evidence="2">
    <location>
        <begin position="34"/>
        <end position="301"/>
    </location>
</feature>
<dbReference type="PANTHER" id="PTHR47907:SF5">
    <property type="entry name" value="AP2 ASSOCIATED KINASE 1"/>
    <property type="match status" value="1"/>
</dbReference>
<feature type="region of interest" description="Disordered" evidence="1">
    <location>
        <begin position="764"/>
        <end position="796"/>
    </location>
</feature>
<proteinExistence type="predicted"/>
<dbReference type="AlphaFoldDB" id="A0A834I9G2"/>
<dbReference type="GO" id="GO:0004672">
    <property type="term" value="F:protein kinase activity"/>
    <property type="evidence" value="ECO:0007669"/>
    <property type="project" value="InterPro"/>
</dbReference>
<dbReference type="EMBL" id="JAACXV010013301">
    <property type="protein sequence ID" value="KAF7273775.1"/>
    <property type="molecule type" value="Genomic_DNA"/>
</dbReference>
<dbReference type="PROSITE" id="PS50011">
    <property type="entry name" value="PROTEIN_KINASE_DOM"/>
    <property type="match status" value="1"/>
</dbReference>
<feature type="compositionally biased region" description="Basic and acidic residues" evidence="1">
    <location>
        <begin position="770"/>
        <end position="784"/>
    </location>
</feature>
<dbReference type="InterPro" id="IPR000719">
    <property type="entry name" value="Prot_kinase_dom"/>
</dbReference>
<feature type="compositionally biased region" description="Polar residues" evidence="1">
    <location>
        <begin position="522"/>
        <end position="536"/>
    </location>
</feature>
<dbReference type="PANTHER" id="PTHR47907">
    <property type="entry name" value="PROTEIN KINASE DOMAIN-CONTAINING PROTEIN"/>
    <property type="match status" value="1"/>
</dbReference>
<evidence type="ECO:0000313" key="4">
    <source>
        <dbReference type="Proteomes" id="UP000625711"/>
    </source>
</evidence>
<keyword evidence="4" id="KW-1185">Reference proteome</keyword>
<evidence type="ECO:0000313" key="3">
    <source>
        <dbReference type="EMBL" id="KAF7273775.1"/>
    </source>
</evidence>
<organism evidence="3 4">
    <name type="scientific">Rhynchophorus ferrugineus</name>
    <name type="common">Red palm weevil</name>
    <name type="synonym">Curculio ferrugineus</name>
    <dbReference type="NCBI Taxonomy" id="354439"/>
    <lineage>
        <taxon>Eukaryota</taxon>
        <taxon>Metazoa</taxon>
        <taxon>Ecdysozoa</taxon>
        <taxon>Arthropoda</taxon>
        <taxon>Hexapoda</taxon>
        <taxon>Insecta</taxon>
        <taxon>Pterygota</taxon>
        <taxon>Neoptera</taxon>
        <taxon>Endopterygota</taxon>
        <taxon>Coleoptera</taxon>
        <taxon>Polyphaga</taxon>
        <taxon>Cucujiformia</taxon>
        <taxon>Curculionidae</taxon>
        <taxon>Dryophthorinae</taxon>
        <taxon>Rhynchophorus</taxon>
    </lineage>
</organism>
<dbReference type="Proteomes" id="UP000625711">
    <property type="component" value="Unassembled WGS sequence"/>
</dbReference>
<dbReference type="InterPro" id="IPR011009">
    <property type="entry name" value="Kinase-like_dom_sf"/>
</dbReference>
<evidence type="ECO:0000256" key="1">
    <source>
        <dbReference type="SAM" id="MobiDB-lite"/>
    </source>
</evidence>
<dbReference type="SMART" id="SM00220">
    <property type="entry name" value="S_TKc"/>
    <property type="match status" value="1"/>
</dbReference>
<feature type="region of interest" description="Disordered" evidence="1">
    <location>
        <begin position="570"/>
        <end position="597"/>
    </location>
</feature>
<dbReference type="InterPro" id="IPR051744">
    <property type="entry name" value="AP2_assoc_SerThr_kinase"/>
</dbReference>
<feature type="compositionally biased region" description="Polar residues" evidence="1">
    <location>
        <begin position="464"/>
        <end position="482"/>
    </location>
</feature>
<dbReference type="GO" id="GO:0005524">
    <property type="term" value="F:ATP binding"/>
    <property type="evidence" value="ECO:0007669"/>
    <property type="project" value="InterPro"/>
</dbReference>
<dbReference type="InterPro" id="IPR008271">
    <property type="entry name" value="Ser/Thr_kinase_AS"/>
</dbReference>
<feature type="region of interest" description="Disordered" evidence="1">
    <location>
        <begin position="450"/>
        <end position="484"/>
    </location>
</feature>
<feature type="region of interest" description="Disordered" evidence="1">
    <location>
        <begin position="1135"/>
        <end position="1254"/>
    </location>
</feature>
<dbReference type="OrthoDB" id="2018507at2759"/>
<protein>
    <recommendedName>
        <fullName evidence="2">Protein kinase domain-containing protein</fullName>
    </recommendedName>
</protein>
<feature type="region of interest" description="Disordered" evidence="1">
    <location>
        <begin position="522"/>
        <end position="543"/>
    </location>
</feature>
<feature type="region of interest" description="Disordered" evidence="1">
    <location>
        <begin position="732"/>
        <end position="751"/>
    </location>
</feature>
<feature type="compositionally biased region" description="Basic residues" evidence="1">
    <location>
        <begin position="680"/>
        <end position="693"/>
    </location>
</feature>
<gene>
    <name evidence="3" type="ORF">GWI33_013530</name>
</gene>
<feature type="compositionally biased region" description="Low complexity" evidence="1">
    <location>
        <begin position="830"/>
        <end position="847"/>
    </location>
</feature>
<dbReference type="Gene3D" id="1.10.510.10">
    <property type="entry name" value="Transferase(Phosphotransferase) domain 1"/>
    <property type="match status" value="1"/>
</dbReference>
<dbReference type="PROSITE" id="PS00108">
    <property type="entry name" value="PROTEIN_KINASE_ST"/>
    <property type="match status" value="1"/>
</dbReference>
<feature type="region of interest" description="Disordered" evidence="1">
    <location>
        <begin position="664"/>
        <end position="693"/>
    </location>
</feature>
<feature type="region of interest" description="Disordered" evidence="1">
    <location>
        <begin position="811"/>
        <end position="876"/>
    </location>
</feature>
<reference evidence="3" key="1">
    <citation type="submission" date="2020-08" db="EMBL/GenBank/DDBJ databases">
        <title>Genome sequencing and assembly of the red palm weevil Rhynchophorus ferrugineus.</title>
        <authorList>
            <person name="Dias G.B."/>
            <person name="Bergman C.M."/>
            <person name="Manee M."/>
        </authorList>
    </citation>
    <scope>NUCLEOTIDE SEQUENCE</scope>
    <source>
        <strain evidence="3">AA-2017</strain>
        <tissue evidence="3">Whole larva</tissue>
    </source>
</reference>
<name>A0A834I9G2_RHYFE</name>
<accession>A0A834I9G2</accession>
<dbReference type="SUPFAM" id="SSF56112">
    <property type="entry name" value="Protein kinase-like (PK-like)"/>
    <property type="match status" value="1"/>
</dbReference>
<dbReference type="CDD" id="cd14037">
    <property type="entry name" value="STKc_NAK_like"/>
    <property type="match status" value="1"/>
</dbReference>
<sequence length="1254" mass="138959">MKKLFSKIEKNIDNTAKETNIFVGKVYTVGRQTVTVEDVLAEGGFAIVYLVRSNNGTKFALKRMYVNNEQDLNVAKREIQITSSLNGHKNIIGYVDSSLVATGGGVYEVLLLMPYCAENVFGLMKARGKPNFTETEVLSIFCDICEAVSRLHHCKTPIIHRDLKVENILVGDNGNYLLCDFGSATARVLNASEKGVAVVEDEIKRYTTLSYRAPEMVDMYCGKQITTKADIWALGCLLYRLCFFTLPFGESTLAIQSGNFCIPDNSQFSRGLHQLIRYMLEPEPDKRPDIYQVSCVAFQLLGKQNPVKNLMKTAAPNLEELSVPLFEAEQKKATQLKIQSAKPISAVPIVEGTSVMPRQRPKGNTATPLNLNSIPLNISSSPGSSKKSQSSQSPNTQSSQVPFQSVPPSNVPHAFSNSPAFPDFDLSDYFLPTQGSADLPPQQLDSLFQSSVYPDPFRDDHHSTSSSTAADNNGNKNDSFQVQGPAGINIVSPVTSENPLFGSGSLGHGASPLLKSGLTESISAIGNNTPPSSPSLSVPKGHRRNMSDTTAFNKAFATETTQFLAPFESSMKPRTRDSPTQACSDDAATAPMGSSTSTCDVSHTIGADSRSLSADVANWNPFEESTPFSQMTEDHIFGAEFDKIRRGSDQQNNVQLKDNLAAQEDPFGNAPFSLPVKPRDKTHKRLHSSARKSYRKEISKQLVIEEKPENVVFLESRTNLLMSSEAEVPLIGTTETESDVDGSPPFSSIHREHRCKYEKLVQGLDVSSDSSDKEERDKQRAQDKVRKKKKMNIPEKLHSVYKTVELPIKNFRSEDRQGKSKKQAPKEDNAASAVDIDSDDSIGSASDLKVDDDAPEEAQEAKEDLTSENVSEDVKTCSSSAYHAECESMATRDEECSSRILKLKKRKKDEAKVSEEAQSEDMLFIGHQYGEKPLLMDDELDSDCDMQTPTKWDPDKNKPKSLWIPPSSSFEEEVRDVFALAPFGKTRHRRVDFDDSPQTAGTESKPAFTQKEFAHFPPSEPGASLNPFLSPEFSSAQEVQSTSYNTVTVNSNFINIEIANDDKTEFPQETRFESNFGDNADQYFQAQYKEPEKRSETLPSTSKTDFLIDFSTNSPENIAAVDATSTFVAFRDINEKKPAESPKGKHKKDRKKEKEMKTKYRLIDDNVSDESPSHSSLHKNVKMNKGPSSSKKSGKSKKSSKVRTEEGFSNMSFEDFPPDDRESVQTSELPFEVLRSPEQESRKPTGKRLPNPFS</sequence>
<feature type="compositionally biased region" description="Low complexity" evidence="1">
    <location>
        <begin position="367"/>
        <end position="412"/>
    </location>
</feature>
<feature type="compositionally biased region" description="Basic and acidic residues" evidence="1">
    <location>
        <begin position="811"/>
        <end position="829"/>
    </location>
</feature>
<evidence type="ECO:0000259" key="2">
    <source>
        <dbReference type="PROSITE" id="PS50011"/>
    </source>
</evidence>
<feature type="compositionally biased region" description="Basic residues" evidence="1">
    <location>
        <begin position="1192"/>
        <end position="1201"/>
    </location>
</feature>
<dbReference type="Pfam" id="PF00069">
    <property type="entry name" value="Pkinase"/>
    <property type="match status" value="1"/>
</dbReference>